<dbReference type="Proteomes" id="UP000054558">
    <property type="component" value="Unassembled WGS sequence"/>
</dbReference>
<dbReference type="PANTHER" id="PTHR31301">
    <property type="entry name" value="LOB DOMAIN-CONTAINING PROTEIN 4-RELATED"/>
    <property type="match status" value="1"/>
</dbReference>
<dbReference type="InterPro" id="IPR004883">
    <property type="entry name" value="LOB"/>
</dbReference>
<protein>
    <submittedName>
        <fullName evidence="7">Lateral organ boundaries (LOB) domain-containing protein</fullName>
    </submittedName>
</protein>
<sequence>MQKRSSIGLFPAFGLSCDNLDTLSGGRMTSSDKDGGSQGPQPTTSGQQEARSPCAACKFLRRKCTDECLFAPHFPQSEKEKFQSLHRCYGAANIIKLLSGLPKDLRGDALQSLAYEAQARIVDPVYGCVGAVAILQRQNEKLKTELAQERASVAKLTQMRSQSPSSSQQTKRSRTPPLVCQSSLNSLAAPTPVHPMALVTSRFAPQIPNSTLEFLLAELTRTHSPTPEVGSPTSAQTTNSPSSYTFDSSSTLETNAVLDFDPFDIPASAKRARLAPTGGAAPLPAGLAKLESDRFDMRFGSPIGPLEMSVFRAEYS</sequence>
<dbReference type="PANTHER" id="PTHR31301:SF83">
    <property type="entry name" value="PROTEIN ASYMMETRIC LEAVES 2"/>
    <property type="match status" value="1"/>
</dbReference>
<keyword evidence="4" id="KW-0539">Nucleus</keyword>
<reference evidence="7 8" key="1">
    <citation type="journal article" date="2014" name="Nat. Commun.">
        <title>Klebsormidium flaccidum genome reveals primary factors for plant terrestrial adaptation.</title>
        <authorList>
            <person name="Hori K."/>
            <person name="Maruyama F."/>
            <person name="Fujisawa T."/>
            <person name="Togashi T."/>
            <person name="Yamamoto N."/>
            <person name="Seo M."/>
            <person name="Sato S."/>
            <person name="Yamada T."/>
            <person name="Mori H."/>
            <person name="Tajima N."/>
            <person name="Moriyama T."/>
            <person name="Ikeuchi M."/>
            <person name="Watanabe M."/>
            <person name="Wada H."/>
            <person name="Kobayashi K."/>
            <person name="Saito M."/>
            <person name="Masuda T."/>
            <person name="Sasaki-Sekimoto Y."/>
            <person name="Mashiguchi K."/>
            <person name="Awai K."/>
            <person name="Shimojima M."/>
            <person name="Masuda S."/>
            <person name="Iwai M."/>
            <person name="Nobusawa T."/>
            <person name="Narise T."/>
            <person name="Kondo S."/>
            <person name="Saito H."/>
            <person name="Sato R."/>
            <person name="Murakawa M."/>
            <person name="Ihara Y."/>
            <person name="Oshima-Yamada Y."/>
            <person name="Ohtaka K."/>
            <person name="Satoh M."/>
            <person name="Sonobe K."/>
            <person name="Ishii M."/>
            <person name="Ohtani R."/>
            <person name="Kanamori-Sato M."/>
            <person name="Honoki R."/>
            <person name="Miyazaki D."/>
            <person name="Mochizuki H."/>
            <person name="Umetsu J."/>
            <person name="Higashi K."/>
            <person name="Shibata D."/>
            <person name="Kamiya Y."/>
            <person name="Sato N."/>
            <person name="Nakamura Y."/>
            <person name="Tabata S."/>
            <person name="Ida S."/>
            <person name="Kurokawa K."/>
            <person name="Ohta H."/>
        </authorList>
    </citation>
    <scope>NUCLEOTIDE SEQUENCE [LARGE SCALE GENOMIC DNA]</scope>
    <source>
        <strain evidence="7 8">NIES-2285</strain>
    </source>
</reference>
<feature type="compositionally biased region" description="Low complexity" evidence="5">
    <location>
        <begin position="157"/>
        <end position="170"/>
    </location>
</feature>
<organism evidence="7 8">
    <name type="scientific">Klebsormidium nitens</name>
    <name type="common">Green alga</name>
    <name type="synonym">Ulothrix nitens</name>
    <dbReference type="NCBI Taxonomy" id="105231"/>
    <lineage>
        <taxon>Eukaryota</taxon>
        <taxon>Viridiplantae</taxon>
        <taxon>Streptophyta</taxon>
        <taxon>Klebsormidiophyceae</taxon>
        <taxon>Klebsormidiales</taxon>
        <taxon>Klebsormidiaceae</taxon>
        <taxon>Klebsormidium</taxon>
    </lineage>
</organism>
<feature type="region of interest" description="Disordered" evidence="5">
    <location>
        <begin position="153"/>
        <end position="178"/>
    </location>
</feature>
<proteinExistence type="inferred from homology"/>
<dbReference type="GO" id="GO:0006355">
    <property type="term" value="P:regulation of DNA-templated transcription"/>
    <property type="evidence" value="ECO:0000318"/>
    <property type="project" value="GO_Central"/>
</dbReference>
<evidence type="ECO:0000256" key="1">
    <source>
        <dbReference type="ARBA" id="ARBA00004123"/>
    </source>
</evidence>
<evidence type="ECO:0000256" key="4">
    <source>
        <dbReference type="ARBA" id="ARBA00023242"/>
    </source>
</evidence>
<gene>
    <name evidence="7" type="ORF">KFL_002550040</name>
</gene>
<dbReference type="GO" id="GO:0005634">
    <property type="term" value="C:nucleus"/>
    <property type="evidence" value="ECO:0000318"/>
    <property type="project" value="GO_Central"/>
</dbReference>
<evidence type="ECO:0000256" key="3">
    <source>
        <dbReference type="ARBA" id="ARBA00022473"/>
    </source>
</evidence>
<feature type="region of interest" description="Disordered" evidence="5">
    <location>
        <begin position="223"/>
        <end position="247"/>
    </location>
</feature>
<accession>A0A1Y1IAR0</accession>
<comment type="similarity">
    <text evidence="2">Belongs to the LOB domain-containing protein family.</text>
</comment>
<dbReference type="OMA" id="ANSMVYE"/>
<dbReference type="PROSITE" id="PS51257">
    <property type="entry name" value="PROKAR_LIPOPROTEIN"/>
    <property type="match status" value="1"/>
</dbReference>
<evidence type="ECO:0000313" key="7">
    <source>
        <dbReference type="EMBL" id="GAQ85797.1"/>
    </source>
</evidence>
<keyword evidence="8" id="KW-1185">Reference proteome</keyword>
<dbReference type="Pfam" id="PF03195">
    <property type="entry name" value="LOB"/>
    <property type="match status" value="1"/>
</dbReference>
<comment type="subcellular location">
    <subcellularLocation>
        <location evidence="1">Nucleus</location>
    </subcellularLocation>
</comment>
<feature type="domain" description="LOB" evidence="6">
    <location>
        <begin position="52"/>
        <end position="153"/>
    </location>
</feature>
<dbReference type="EMBL" id="DF237204">
    <property type="protein sequence ID" value="GAQ85797.1"/>
    <property type="molecule type" value="Genomic_DNA"/>
</dbReference>
<feature type="compositionally biased region" description="Polar residues" evidence="5">
    <location>
        <begin position="39"/>
        <end position="49"/>
    </location>
</feature>
<keyword evidence="3" id="KW-0217">Developmental protein</keyword>
<name>A0A1Y1IAR0_KLENI</name>
<dbReference type="PROSITE" id="PS50891">
    <property type="entry name" value="LOB"/>
    <property type="match status" value="1"/>
</dbReference>
<dbReference type="AlphaFoldDB" id="A0A1Y1IAR0"/>
<feature type="region of interest" description="Disordered" evidence="5">
    <location>
        <begin position="26"/>
        <end position="49"/>
    </location>
</feature>
<evidence type="ECO:0000256" key="2">
    <source>
        <dbReference type="ARBA" id="ARBA00005474"/>
    </source>
</evidence>
<evidence type="ECO:0000256" key="5">
    <source>
        <dbReference type="SAM" id="MobiDB-lite"/>
    </source>
</evidence>
<evidence type="ECO:0000313" key="8">
    <source>
        <dbReference type="Proteomes" id="UP000054558"/>
    </source>
</evidence>
<evidence type="ECO:0000259" key="6">
    <source>
        <dbReference type="PROSITE" id="PS50891"/>
    </source>
</evidence>
<feature type="compositionally biased region" description="Low complexity" evidence="5">
    <location>
        <begin position="238"/>
        <end position="247"/>
    </location>
</feature>
<dbReference type="GO" id="GO:0001216">
    <property type="term" value="F:DNA-binding transcription activator activity"/>
    <property type="evidence" value="ECO:0000318"/>
    <property type="project" value="GO_Central"/>
</dbReference>